<dbReference type="PANTHER" id="PTHR24278:SF30">
    <property type="entry name" value="TRANSMEMBRANE GAMMA-CARBOXYGLUTAMIC ACID PROTEIN 2"/>
    <property type="match status" value="1"/>
</dbReference>
<dbReference type="InterPro" id="IPR017857">
    <property type="entry name" value="Coagulation_fac-like_Gla_dom"/>
</dbReference>
<keyword evidence="1" id="KW-1015">Disulfide bond</keyword>
<reference evidence="5" key="3">
    <citation type="submission" date="2025-09" db="UniProtKB">
        <authorList>
            <consortium name="Ensembl"/>
        </authorList>
    </citation>
    <scope>IDENTIFICATION</scope>
</reference>
<feature type="chain" id="PRO_5034040105" description="Gla domain-containing protein" evidence="3">
    <location>
        <begin position="18"/>
        <end position="244"/>
    </location>
</feature>
<evidence type="ECO:0000259" key="4">
    <source>
        <dbReference type="PROSITE" id="PS50998"/>
    </source>
</evidence>
<organism evidence="5 6">
    <name type="scientific">Bos mutus grunniens</name>
    <name type="common">Wild yak</name>
    <name type="synonym">Bos grunniens</name>
    <dbReference type="NCBI Taxonomy" id="30521"/>
    <lineage>
        <taxon>Eukaryota</taxon>
        <taxon>Metazoa</taxon>
        <taxon>Chordata</taxon>
        <taxon>Craniata</taxon>
        <taxon>Vertebrata</taxon>
        <taxon>Euteleostomi</taxon>
        <taxon>Mammalia</taxon>
        <taxon>Eutheria</taxon>
        <taxon>Laurasiatheria</taxon>
        <taxon>Artiodactyla</taxon>
        <taxon>Ruminantia</taxon>
        <taxon>Pecora</taxon>
        <taxon>Bovidae</taxon>
        <taxon>Bovinae</taxon>
        <taxon>Bos</taxon>
    </lineage>
</organism>
<dbReference type="InterPro" id="IPR035972">
    <property type="entry name" value="GLA-like_dom_SF"/>
</dbReference>
<evidence type="ECO:0000256" key="2">
    <source>
        <dbReference type="SAM" id="MobiDB-lite"/>
    </source>
</evidence>
<dbReference type="SUPFAM" id="SSF57630">
    <property type="entry name" value="GLA-domain"/>
    <property type="match status" value="1"/>
</dbReference>
<dbReference type="GO" id="GO:0005509">
    <property type="term" value="F:calcium ion binding"/>
    <property type="evidence" value="ECO:0007669"/>
    <property type="project" value="InterPro"/>
</dbReference>
<dbReference type="Proteomes" id="UP000694520">
    <property type="component" value="Chromosome 20"/>
</dbReference>
<dbReference type="PROSITE" id="PS50998">
    <property type="entry name" value="GLA_2"/>
    <property type="match status" value="1"/>
</dbReference>
<keyword evidence="3" id="KW-0732">Signal</keyword>
<dbReference type="FunFam" id="4.10.740.10:FF:000001">
    <property type="entry name" value="vitamin K-dependent protein S"/>
    <property type="match status" value="1"/>
</dbReference>
<evidence type="ECO:0000256" key="3">
    <source>
        <dbReference type="SAM" id="SignalP"/>
    </source>
</evidence>
<feature type="region of interest" description="Disordered" evidence="2">
    <location>
        <begin position="115"/>
        <end position="196"/>
    </location>
</feature>
<dbReference type="Ensembl" id="ENSBGRT00000044437.1">
    <property type="protein sequence ID" value="ENSBGRP00000038346.1"/>
    <property type="gene ID" value="ENSBGRG00000024046.1"/>
</dbReference>
<evidence type="ECO:0000256" key="1">
    <source>
        <dbReference type="ARBA" id="ARBA00023157"/>
    </source>
</evidence>
<dbReference type="AlphaFoldDB" id="A0A8B9YKV3"/>
<dbReference type="PROSITE" id="PS00011">
    <property type="entry name" value="GLA_1"/>
    <property type="match status" value="1"/>
</dbReference>
<reference evidence="5" key="1">
    <citation type="submission" date="2019-05" db="EMBL/GenBank/DDBJ databases">
        <authorList>
            <person name="Zhang S."/>
            <person name="Liu J."/>
        </authorList>
    </citation>
    <scope>NUCLEOTIDE SEQUENCE [LARGE SCALE GENOMIC DNA]</scope>
</reference>
<name>A0A8B9YKV3_BOSMU</name>
<evidence type="ECO:0000313" key="5">
    <source>
        <dbReference type="Ensembl" id="ENSBGRP00000038346.1"/>
    </source>
</evidence>
<feature type="domain" description="Gla" evidence="4">
    <location>
        <begin position="50"/>
        <end position="96"/>
    </location>
</feature>
<proteinExistence type="predicted"/>
<sequence>MRGRPSVLLLYLGLATCLDTSPSGKQGREVFLDSPEAQSFLGSRKRVPRANYWDLELFTPGNLERECLEEICSWEEAREYFEDNILTDRFWESYIYNGKGGELGELCHPVQLGQGFTREAEPPSPTQNWPLPDSTLPEFLEGVVKESPSSETRALASESHHTSLGGGPLSPRRGTVGRRGYSPEASDSEAPAHLSPSLESRASAAWLLRGLLPSNGARVGQLVEACVSSPAGSAQAQPQPLSEF</sequence>
<dbReference type="Gene3D" id="4.10.740.10">
    <property type="entry name" value="Coagulation Factor IX"/>
    <property type="match status" value="1"/>
</dbReference>
<dbReference type="GO" id="GO:0005886">
    <property type="term" value="C:plasma membrane"/>
    <property type="evidence" value="ECO:0007669"/>
    <property type="project" value="TreeGrafter"/>
</dbReference>
<accession>A0A8B9YKV3</accession>
<dbReference type="PRINTS" id="PR00001">
    <property type="entry name" value="GLABLOOD"/>
</dbReference>
<dbReference type="InterPro" id="IPR000294">
    <property type="entry name" value="GLA_domain"/>
</dbReference>
<feature type="signal peptide" evidence="3">
    <location>
        <begin position="1"/>
        <end position="17"/>
    </location>
</feature>
<reference evidence="5" key="2">
    <citation type="submission" date="2025-08" db="UniProtKB">
        <authorList>
            <consortium name="Ensembl"/>
        </authorList>
    </citation>
    <scope>IDENTIFICATION</scope>
</reference>
<dbReference type="InterPro" id="IPR050442">
    <property type="entry name" value="Peptidase_S1_coag_factors"/>
</dbReference>
<dbReference type="Pfam" id="PF00594">
    <property type="entry name" value="Gla"/>
    <property type="match status" value="1"/>
</dbReference>
<dbReference type="GeneTree" id="ENSGT00950000183084"/>
<protein>
    <recommendedName>
        <fullName evidence="4">Gla domain-containing protein</fullName>
    </recommendedName>
</protein>
<dbReference type="SMART" id="SM00069">
    <property type="entry name" value="GLA"/>
    <property type="match status" value="1"/>
</dbReference>
<dbReference type="GO" id="GO:0005615">
    <property type="term" value="C:extracellular space"/>
    <property type="evidence" value="ECO:0007669"/>
    <property type="project" value="TreeGrafter"/>
</dbReference>
<evidence type="ECO:0000313" key="6">
    <source>
        <dbReference type="Proteomes" id="UP000694520"/>
    </source>
</evidence>
<keyword evidence="6" id="KW-1185">Reference proteome</keyword>
<dbReference type="PANTHER" id="PTHR24278">
    <property type="entry name" value="COAGULATION FACTOR"/>
    <property type="match status" value="1"/>
</dbReference>